<dbReference type="EMBL" id="JARTFS010000013">
    <property type="protein sequence ID" value="MED4403232.1"/>
    <property type="molecule type" value="Genomic_DNA"/>
</dbReference>
<evidence type="ECO:0000313" key="2">
    <source>
        <dbReference type="Proteomes" id="UP001342826"/>
    </source>
</evidence>
<sequence>MFNSILLDELSRHMGSRVLIVTDNYEGEGILMSIVGDLIVLHETEGYGNETTAVNIPVDGINFVRILSTTV</sequence>
<dbReference type="RefSeq" id="WP_066232350.1">
    <property type="nucleotide sequence ID" value="NZ_JARTFQ010000004.1"/>
</dbReference>
<protein>
    <submittedName>
        <fullName evidence="1">Uncharacterized protein</fullName>
    </submittedName>
</protein>
<organism evidence="1 2">
    <name type="scientific">Metabacillus fastidiosus</name>
    <dbReference type="NCBI Taxonomy" id="1458"/>
    <lineage>
        <taxon>Bacteria</taxon>
        <taxon>Bacillati</taxon>
        <taxon>Bacillota</taxon>
        <taxon>Bacilli</taxon>
        <taxon>Bacillales</taxon>
        <taxon>Bacillaceae</taxon>
        <taxon>Metabacillus</taxon>
    </lineage>
</organism>
<keyword evidence="2" id="KW-1185">Reference proteome</keyword>
<proteinExistence type="predicted"/>
<gene>
    <name evidence="1" type="ORF">P9271_18135</name>
</gene>
<accession>A0ABU6P3J0</accession>
<dbReference type="Proteomes" id="UP001342826">
    <property type="component" value="Unassembled WGS sequence"/>
</dbReference>
<evidence type="ECO:0000313" key="1">
    <source>
        <dbReference type="EMBL" id="MED4403232.1"/>
    </source>
</evidence>
<reference evidence="1 2" key="1">
    <citation type="submission" date="2023-03" db="EMBL/GenBank/DDBJ databases">
        <title>Bacillus Genome Sequencing.</title>
        <authorList>
            <person name="Dunlap C."/>
        </authorList>
    </citation>
    <scope>NUCLEOTIDE SEQUENCE [LARGE SCALE GENOMIC DNA]</scope>
    <source>
        <strain evidence="1 2">NRS-1717</strain>
    </source>
</reference>
<name>A0ABU6P3J0_9BACI</name>
<comment type="caution">
    <text evidence="1">The sequence shown here is derived from an EMBL/GenBank/DDBJ whole genome shotgun (WGS) entry which is preliminary data.</text>
</comment>
<dbReference type="GeneID" id="301142111"/>